<dbReference type="OrthoDB" id="294853at2759"/>
<dbReference type="STRING" id="1051891.A0A0C3L3Z3"/>
<feature type="non-terminal residue" evidence="1">
    <location>
        <position position="1"/>
    </location>
</feature>
<dbReference type="AlphaFoldDB" id="A0A0C3L3Z3"/>
<gene>
    <name evidence="1" type="ORF">M407DRAFT_22377</name>
</gene>
<sequence length="203" mass="22511">PAGKVNGHVDIPDGGTSTGKLLPRERFSYWCFDLLFLICSDVVREHEELRKRVAALVLPSLLSRCHSVLANYVADARLRGNLPFPRAQEEELIYVLRKMLELNLWNGSLWAALSAQPSKFASAQPDVELTLKGAALVADAVRRSTKAHLYHFYGVLCEIASMPGYPPSVWVEDGQQGTAVLRDARQLGRQALKEIGKEMGVEI</sequence>
<accession>A0A0C3L3Z3</accession>
<reference evidence="1 2" key="1">
    <citation type="submission" date="2014-04" db="EMBL/GenBank/DDBJ databases">
        <authorList>
            <consortium name="DOE Joint Genome Institute"/>
            <person name="Kuo A."/>
            <person name="Girlanda M."/>
            <person name="Perotto S."/>
            <person name="Kohler A."/>
            <person name="Nagy L.G."/>
            <person name="Floudas D."/>
            <person name="Copeland A."/>
            <person name="Barry K.W."/>
            <person name="Cichocki N."/>
            <person name="Veneault-Fourrey C."/>
            <person name="LaButti K."/>
            <person name="Lindquist E.A."/>
            <person name="Lipzen A."/>
            <person name="Lundell T."/>
            <person name="Morin E."/>
            <person name="Murat C."/>
            <person name="Sun H."/>
            <person name="Tunlid A."/>
            <person name="Henrissat B."/>
            <person name="Grigoriev I.V."/>
            <person name="Hibbett D.S."/>
            <person name="Martin F."/>
            <person name="Nordberg H.P."/>
            <person name="Cantor M.N."/>
            <person name="Hua S.X."/>
        </authorList>
    </citation>
    <scope>NUCLEOTIDE SEQUENCE [LARGE SCALE GENOMIC DNA]</scope>
    <source>
        <strain evidence="1 2">MUT 4182</strain>
    </source>
</reference>
<proteinExistence type="predicted"/>
<dbReference type="HOGENOM" id="CLU_1351835_0_0_1"/>
<reference evidence="2" key="2">
    <citation type="submission" date="2015-01" db="EMBL/GenBank/DDBJ databases">
        <title>Evolutionary Origins and Diversification of the Mycorrhizal Mutualists.</title>
        <authorList>
            <consortium name="DOE Joint Genome Institute"/>
            <consortium name="Mycorrhizal Genomics Consortium"/>
            <person name="Kohler A."/>
            <person name="Kuo A."/>
            <person name="Nagy L.G."/>
            <person name="Floudas D."/>
            <person name="Copeland A."/>
            <person name="Barry K.W."/>
            <person name="Cichocki N."/>
            <person name="Veneault-Fourrey C."/>
            <person name="LaButti K."/>
            <person name="Lindquist E.A."/>
            <person name="Lipzen A."/>
            <person name="Lundell T."/>
            <person name="Morin E."/>
            <person name="Murat C."/>
            <person name="Riley R."/>
            <person name="Ohm R."/>
            <person name="Sun H."/>
            <person name="Tunlid A."/>
            <person name="Henrissat B."/>
            <person name="Grigoriev I.V."/>
            <person name="Hibbett D.S."/>
            <person name="Martin F."/>
        </authorList>
    </citation>
    <scope>NUCLEOTIDE SEQUENCE [LARGE SCALE GENOMIC DNA]</scope>
    <source>
        <strain evidence="2">MUT 4182</strain>
    </source>
</reference>
<dbReference type="Proteomes" id="UP000054248">
    <property type="component" value="Unassembled WGS sequence"/>
</dbReference>
<evidence type="ECO:0000313" key="2">
    <source>
        <dbReference type="Proteomes" id="UP000054248"/>
    </source>
</evidence>
<keyword evidence="2" id="KW-1185">Reference proteome</keyword>
<protein>
    <submittedName>
        <fullName evidence="1">Uncharacterized protein</fullName>
    </submittedName>
</protein>
<organism evidence="1 2">
    <name type="scientific">Tulasnella calospora MUT 4182</name>
    <dbReference type="NCBI Taxonomy" id="1051891"/>
    <lineage>
        <taxon>Eukaryota</taxon>
        <taxon>Fungi</taxon>
        <taxon>Dikarya</taxon>
        <taxon>Basidiomycota</taxon>
        <taxon>Agaricomycotina</taxon>
        <taxon>Agaricomycetes</taxon>
        <taxon>Cantharellales</taxon>
        <taxon>Tulasnellaceae</taxon>
        <taxon>Tulasnella</taxon>
    </lineage>
</organism>
<name>A0A0C3L3Z3_9AGAM</name>
<dbReference type="EMBL" id="KN822994">
    <property type="protein sequence ID" value="KIO28488.1"/>
    <property type="molecule type" value="Genomic_DNA"/>
</dbReference>
<evidence type="ECO:0000313" key="1">
    <source>
        <dbReference type="EMBL" id="KIO28488.1"/>
    </source>
</evidence>